<dbReference type="RefSeq" id="WP_105220318.1">
    <property type="nucleotide sequence ID" value="NZ_CAWNSU010000059.1"/>
</dbReference>
<dbReference type="EMBL" id="NAPY01000001">
    <property type="protein sequence ID" value="MUL34854.1"/>
    <property type="molecule type" value="Genomic_DNA"/>
</dbReference>
<sequence length="67" mass="7825">MSVEPEFSAMTTMELRAYTLENRDDEEALYAFLDRLHTENPNSQVYQPEDNVAEAISEYLEHKNKQA</sequence>
<gene>
    <name evidence="1" type="ORF">BWI75_00375</name>
</gene>
<organism evidence="1 2">
    <name type="scientific">Gloeocapsopsis dulcis AAB1 = 1H9</name>
    <dbReference type="NCBI Taxonomy" id="1433147"/>
    <lineage>
        <taxon>Bacteria</taxon>
        <taxon>Bacillati</taxon>
        <taxon>Cyanobacteriota</taxon>
        <taxon>Cyanophyceae</taxon>
        <taxon>Oscillatoriophycideae</taxon>
        <taxon>Chroococcales</taxon>
        <taxon>Chroococcaceae</taxon>
        <taxon>Gloeocapsopsis</taxon>
        <taxon>Gloeocapsopsis dulcis</taxon>
    </lineage>
</organism>
<name>A0A6N8FPP0_9CHRO</name>
<keyword evidence="2" id="KW-1185">Reference proteome</keyword>
<accession>A0A6N8FPP0</accession>
<dbReference type="InterPro" id="IPR054053">
    <property type="entry name" value="DUF6887"/>
</dbReference>
<comment type="caution">
    <text evidence="1">The sequence shown here is derived from an EMBL/GenBank/DDBJ whole genome shotgun (WGS) entry which is preliminary data.</text>
</comment>
<protein>
    <submittedName>
        <fullName evidence="1">Uncharacterized protein</fullName>
    </submittedName>
</protein>
<dbReference type="Proteomes" id="UP000441797">
    <property type="component" value="Unassembled WGS sequence"/>
</dbReference>
<evidence type="ECO:0000313" key="1">
    <source>
        <dbReference type="EMBL" id="MUL34854.1"/>
    </source>
</evidence>
<dbReference type="AlphaFoldDB" id="A0A6N8FPP0"/>
<reference evidence="1 2" key="1">
    <citation type="journal article" date="2019" name="Front. Microbiol.">
        <title>Genomic Features for Desiccation Tolerance and Sugar Biosynthesis in the Extremophile Gloeocapsopsis sp. UTEX B3054.</title>
        <authorList>
            <person name="Urrejola C."/>
            <person name="Alcorta J."/>
            <person name="Salas L."/>
            <person name="Vasquez M."/>
            <person name="Polz M.F."/>
            <person name="Vicuna R."/>
            <person name="Diez B."/>
        </authorList>
    </citation>
    <scope>NUCLEOTIDE SEQUENCE [LARGE SCALE GENOMIC DNA]</scope>
    <source>
        <strain evidence="1 2">1H9</strain>
    </source>
</reference>
<proteinExistence type="predicted"/>
<dbReference type="OrthoDB" id="426753at2"/>
<dbReference type="Pfam" id="PF21826">
    <property type="entry name" value="DUF6887"/>
    <property type="match status" value="1"/>
</dbReference>
<evidence type="ECO:0000313" key="2">
    <source>
        <dbReference type="Proteomes" id="UP000441797"/>
    </source>
</evidence>